<sequence>MADVKQAEKFLKSAEKAMKTGIFKKAHPEEAANYYEKAARIYKGLRQFDKVALYYEKAAECLDKVDLSKGAGRAYKQAADLYITKLEKADKAHDLVILCCERLVEGGDIAAAADYCKNIGQKLMQADNMKGFHLARKSAEYYELNERPIYAINPVSDACDFLMVKGMLPDAIEELEHLIRLYEEVKQERNLDGVNLVRVIVHLMQNDIVAAENVFFNFYQHSSDEAEAAELLIKAYKERDEDLLKEAKKHSAFRFVFYGARQLLEKMHIGSTRRRKEALGLEEEGGITPLVAAQMAQKERKEKRRKKEQKPIVVEIEEEKEEKEEKEEEEGERKEEKEEEEGERKEEKEEEKEEKKEESEEKKEESEEKKEEKEEKIEEEETKRTAQMAQKERKEKRRKKEQKPIVVEIEEEKEEKEEKEEEEGERKEEKEEEEGERKEEKEEEKEEKKEESEEKKEESEEKKEEKEEKIEEEETKRSVTSKKPLDQKNLSEEDSYEGSDDSVC</sequence>
<keyword evidence="3" id="KW-0813">Transport</keyword>
<evidence type="ECO:0000256" key="8">
    <source>
        <dbReference type="ARBA" id="ARBA00042485"/>
    </source>
</evidence>
<comment type="similarity">
    <text evidence="2">Belongs to the SNAP family.</text>
</comment>
<feature type="compositionally biased region" description="Basic and acidic residues" evidence="10">
    <location>
        <begin position="424"/>
        <end position="491"/>
    </location>
</feature>
<evidence type="ECO:0000313" key="12">
    <source>
        <dbReference type="Proteomes" id="UP001057375"/>
    </source>
</evidence>
<comment type="subcellular location">
    <subcellularLocation>
        <location evidence="1">Membrane</location>
        <topology evidence="1">Peripheral membrane protein</topology>
    </subcellularLocation>
</comment>
<gene>
    <name evidence="11" type="ORF">ADUPG1_013553</name>
</gene>
<feature type="compositionally biased region" description="Acidic residues" evidence="10">
    <location>
        <begin position="408"/>
        <end position="423"/>
    </location>
</feature>
<keyword evidence="12" id="KW-1185">Reference proteome</keyword>
<evidence type="ECO:0000256" key="6">
    <source>
        <dbReference type="ARBA" id="ARBA00023136"/>
    </source>
</evidence>
<accession>A0ABQ5K3C4</accession>
<evidence type="ECO:0000313" key="11">
    <source>
        <dbReference type="EMBL" id="GKT26968.1"/>
    </source>
</evidence>
<protein>
    <recommendedName>
        <fullName evidence="7">Gamma-soluble NSF attachment protein</fullName>
    </recommendedName>
    <alternativeName>
        <fullName evidence="8">N-ethylmaleimide-sensitive factor attachment protein gamma</fullName>
    </alternativeName>
</protein>
<feature type="compositionally biased region" description="Acidic residues" evidence="10">
    <location>
        <begin position="318"/>
        <end position="330"/>
    </location>
</feature>
<feature type="coiled-coil region" evidence="9">
    <location>
        <begin position="219"/>
        <end position="246"/>
    </location>
</feature>
<reference evidence="11" key="1">
    <citation type="submission" date="2022-03" db="EMBL/GenBank/DDBJ databases">
        <title>Draft genome sequence of Aduncisulcus paluster, a free-living microaerophilic Fornicata.</title>
        <authorList>
            <person name="Yuyama I."/>
            <person name="Kume K."/>
            <person name="Tamura T."/>
            <person name="Inagaki Y."/>
            <person name="Hashimoto T."/>
        </authorList>
    </citation>
    <scope>NUCLEOTIDE SEQUENCE</scope>
    <source>
        <strain evidence="11">NY0171</strain>
    </source>
</reference>
<dbReference type="PANTHER" id="PTHR13768:SF2">
    <property type="entry name" value="GAMMA-SOLUBLE NSF ATTACHMENT PROTEIN"/>
    <property type="match status" value="1"/>
</dbReference>
<keyword evidence="5" id="KW-0653">Protein transport</keyword>
<keyword evidence="4" id="KW-0931">ER-Golgi transport</keyword>
<proteinExistence type="inferred from homology"/>
<evidence type="ECO:0000256" key="2">
    <source>
        <dbReference type="ARBA" id="ARBA00010050"/>
    </source>
</evidence>
<dbReference type="InterPro" id="IPR011990">
    <property type="entry name" value="TPR-like_helical_dom_sf"/>
</dbReference>
<name>A0ABQ5K3C4_9EUKA</name>
<dbReference type="Pfam" id="PF14938">
    <property type="entry name" value="SNAP"/>
    <property type="match status" value="1"/>
</dbReference>
<organism evidence="11 12">
    <name type="scientific">Aduncisulcus paluster</name>
    <dbReference type="NCBI Taxonomy" id="2918883"/>
    <lineage>
        <taxon>Eukaryota</taxon>
        <taxon>Metamonada</taxon>
        <taxon>Carpediemonas-like organisms</taxon>
        <taxon>Aduncisulcus</taxon>
    </lineage>
</organism>
<evidence type="ECO:0000256" key="10">
    <source>
        <dbReference type="SAM" id="MobiDB-lite"/>
    </source>
</evidence>
<evidence type="ECO:0000256" key="5">
    <source>
        <dbReference type="ARBA" id="ARBA00022927"/>
    </source>
</evidence>
<feature type="region of interest" description="Disordered" evidence="10">
    <location>
        <begin position="318"/>
        <end position="504"/>
    </location>
</feature>
<comment type="caution">
    <text evidence="11">The sequence shown here is derived from an EMBL/GenBank/DDBJ whole genome shotgun (WGS) entry which is preliminary data.</text>
</comment>
<dbReference type="InterPro" id="IPR000744">
    <property type="entry name" value="NSF_attach"/>
</dbReference>
<keyword evidence="6" id="KW-0472">Membrane</keyword>
<evidence type="ECO:0000256" key="7">
    <source>
        <dbReference type="ARBA" id="ARBA00040047"/>
    </source>
</evidence>
<dbReference type="PANTHER" id="PTHR13768">
    <property type="entry name" value="SOLUBLE NSF ATTACHMENT PROTEIN SNAP"/>
    <property type="match status" value="1"/>
</dbReference>
<dbReference type="EMBL" id="BQXS01012693">
    <property type="protein sequence ID" value="GKT26968.1"/>
    <property type="molecule type" value="Genomic_DNA"/>
</dbReference>
<keyword evidence="9" id="KW-0175">Coiled coil</keyword>
<feature type="compositionally biased region" description="Acidic residues" evidence="10">
    <location>
        <begin position="492"/>
        <end position="504"/>
    </location>
</feature>
<dbReference type="Gene3D" id="1.25.40.10">
    <property type="entry name" value="Tetratricopeptide repeat domain"/>
    <property type="match status" value="1"/>
</dbReference>
<evidence type="ECO:0000256" key="4">
    <source>
        <dbReference type="ARBA" id="ARBA00022892"/>
    </source>
</evidence>
<dbReference type="SUPFAM" id="SSF48452">
    <property type="entry name" value="TPR-like"/>
    <property type="match status" value="1"/>
</dbReference>
<evidence type="ECO:0000256" key="1">
    <source>
        <dbReference type="ARBA" id="ARBA00004170"/>
    </source>
</evidence>
<feature type="compositionally biased region" description="Basic and acidic residues" evidence="10">
    <location>
        <begin position="331"/>
        <end position="384"/>
    </location>
</feature>
<dbReference type="Proteomes" id="UP001057375">
    <property type="component" value="Unassembled WGS sequence"/>
</dbReference>
<evidence type="ECO:0000256" key="3">
    <source>
        <dbReference type="ARBA" id="ARBA00022448"/>
    </source>
</evidence>
<evidence type="ECO:0000256" key="9">
    <source>
        <dbReference type="SAM" id="Coils"/>
    </source>
</evidence>